<keyword evidence="3 7" id="KW-0547">Nucleotide-binding</keyword>
<gene>
    <name evidence="12" type="primary">ATK4</name>
    <name evidence="12" type="ORF">QJS10_CPA05g01458</name>
</gene>
<sequence>MDQQTMKLKNVCYSYECDKKLWAKSISDLEEKVKIMKQEHFQLSQDAKRCAGSIPDLNKMISAVEALVVQSEHFKLLYNEEQAKRKKLYNEIQETKGNIRVFCRCRPLSKEEVSSGCVTTVDFDAAKDGELGLLTGGSTKKTFKFDRVFTPSDDQADVFADASPLVMSVLDGYNVCIFAYGQTGTGKTFTMEGTEKNRGVNYRTLRELFTVAEERRETNSYSISVSVLEVYNEQIRDLLNASPATKKLEVRQAAEGVHHVPGIVEADVRDIKEVWDVLQAGSNSRAVGSNNVNEHSSRSHCLLCINVRAKNLMSGECTKSKLWLVDLAGSERLAKTDAQGERLKEAQNINKSLSALGDVISALATKSSHIPYRNSKLTHLLQDSLGGDSKALMFVQISPSNNDLSETLSSLNFATRVRGIELGPAKKQMDMGELQKMKTMVDKARQECRSKDESLKKLEENYQNLESKVRGKDELCRNLQDKVKELEGQLGSKMEQQSHSEKQHWQLTEKLKGKEEMCMVLHQKVKDLENRFKEQQNSEFLSLQQKVRELEMKLVEQQQIELVGEQKVRVLENKLREREVQLETMALSHSIDPLRVATPQHASSCKNEEESMNECDPHVLRSSNSINRPPTHNMPGLLKGGVDPPIETRRKRPHRGESENNFAAPTTSFIEKSTYSNELRTHKKIETEKVYNSRFKRMSSVSVAKKAVPHNRLQKQEVGGVKDRDSRTSRGWSR</sequence>
<comment type="similarity">
    <text evidence="1">Belongs to the TRAFAC class myosin-kinesin ATPase superfamily. Kinesin family. KIN-14 subfamily.</text>
</comment>
<feature type="region of interest" description="Disordered" evidence="10">
    <location>
        <begin position="609"/>
        <end position="662"/>
    </location>
</feature>
<proteinExistence type="inferred from homology"/>
<dbReference type="EMBL" id="JAUJYO010000005">
    <property type="protein sequence ID" value="KAK1316028.1"/>
    <property type="molecule type" value="Genomic_DNA"/>
</dbReference>
<evidence type="ECO:0000256" key="8">
    <source>
        <dbReference type="RuleBase" id="RU000394"/>
    </source>
</evidence>
<feature type="coiled-coil region" evidence="9">
    <location>
        <begin position="19"/>
        <end position="46"/>
    </location>
</feature>
<dbReference type="GO" id="GO:0003777">
    <property type="term" value="F:microtubule motor activity"/>
    <property type="evidence" value="ECO:0007669"/>
    <property type="project" value="InterPro"/>
</dbReference>
<evidence type="ECO:0000256" key="6">
    <source>
        <dbReference type="ARBA" id="ARBA00023175"/>
    </source>
</evidence>
<evidence type="ECO:0000256" key="10">
    <source>
        <dbReference type="SAM" id="MobiDB-lite"/>
    </source>
</evidence>
<dbReference type="InterPro" id="IPR001752">
    <property type="entry name" value="Kinesin_motor_dom"/>
</dbReference>
<dbReference type="Pfam" id="PF00225">
    <property type="entry name" value="Kinesin"/>
    <property type="match status" value="1"/>
</dbReference>
<dbReference type="InterPro" id="IPR027640">
    <property type="entry name" value="Kinesin-like_fam"/>
</dbReference>
<evidence type="ECO:0000256" key="2">
    <source>
        <dbReference type="ARBA" id="ARBA00022701"/>
    </source>
</evidence>
<keyword evidence="4 7" id="KW-0067">ATP-binding</keyword>
<evidence type="ECO:0000256" key="4">
    <source>
        <dbReference type="ARBA" id="ARBA00022840"/>
    </source>
</evidence>
<dbReference type="FunFam" id="3.40.850.10:FF:000057">
    <property type="entry name" value="kinesin-like protein KIN-14R"/>
    <property type="match status" value="1"/>
</dbReference>
<reference evidence="12" key="2">
    <citation type="submission" date="2023-06" db="EMBL/GenBank/DDBJ databases">
        <authorList>
            <person name="Ma L."/>
            <person name="Liu K.-W."/>
            <person name="Li Z."/>
            <person name="Hsiao Y.-Y."/>
            <person name="Qi Y."/>
            <person name="Fu T."/>
            <person name="Tang G."/>
            <person name="Zhang D."/>
            <person name="Sun W.-H."/>
            <person name="Liu D.-K."/>
            <person name="Li Y."/>
            <person name="Chen G.-Z."/>
            <person name="Liu X.-D."/>
            <person name="Liao X.-Y."/>
            <person name="Jiang Y.-T."/>
            <person name="Yu X."/>
            <person name="Hao Y."/>
            <person name="Huang J."/>
            <person name="Zhao X.-W."/>
            <person name="Ke S."/>
            <person name="Chen Y.-Y."/>
            <person name="Wu W.-L."/>
            <person name="Hsu J.-L."/>
            <person name="Lin Y.-F."/>
            <person name="Huang M.-D."/>
            <person name="Li C.-Y."/>
            <person name="Huang L."/>
            <person name="Wang Z.-W."/>
            <person name="Zhao X."/>
            <person name="Zhong W.-Y."/>
            <person name="Peng D.-H."/>
            <person name="Ahmad S."/>
            <person name="Lan S."/>
            <person name="Zhang J.-S."/>
            <person name="Tsai W.-C."/>
            <person name="Van De Peer Y."/>
            <person name="Liu Z.-J."/>
        </authorList>
    </citation>
    <scope>NUCLEOTIDE SEQUENCE</scope>
    <source>
        <strain evidence="12">CP</strain>
        <tissue evidence="12">Leaves</tissue>
    </source>
</reference>
<dbReference type="GO" id="GO:0007018">
    <property type="term" value="P:microtubule-based movement"/>
    <property type="evidence" value="ECO:0007669"/>
    <property type="project" value="InterPro"/>
</dbReference>
<dbReference type="InterPro" id="IPR019821">
    <property type="entry name" value="Kinesin_motor_CS"/>
</dbReference>
<evidence type="ECO:0000259" key="11">
    <source>
        <dbReference type="PROSITE" id="PS50067"/>
    </source>
</evidence>
<dbReference type="PANTHER" id="PTHR47972">
    <property type="entry name" value="KINESIN-LIKE PROTEIN KLP-3"/>
    <property type="match status" value="1"/>
</dbReference>
<feature type="compositionally biased region" description="Polar residues" evidence="10">
    <location>
        <begin position="621"/>
        <end position="630"/>
    </location>
</feature>
<dbReference type="InterPro" id="IPR036961">
    <property type="entry name" value="Kinesin_motor_dom_sf"/>
</dbReference>
<comment type="caution">
    <text evidence="12">The sequence shown here is derived from an EMBL/GenBank/DDBJ whole genome shotgun (WGS) entry which is preliminary data.</text>
</comment>
<evidence type="ECO:0000256" key="1">
    <source>
        <dbReference type="ARBA" id="ARBA00010899"/>
    </source>
</evidence>
<name>A0AAV9EV37_ACOCL</name>
<protein>
    <recommendedName>
        <fullName evidence="8">Kinesin-like protein</fullName>
    </recommendedName>
</protein>
<keyword evidence="2 8" id="KW-0493">Microtubule</keyword>
<feature type="coiled-coil region" evidence="9">
    <location>
        <begin position="441"/>
        <end position="560"/>
    </location>
</feature>
<feature type="domain" description="Kinesin motor" evidence="11">
    <location>
        <begin position="98"/>
        <end position="420"/>
    </location>
</feature>
<dbReference type="PRINTS" id="PR00380">
    <property type="entry name" value="KINESINHEAVY"/>
</dbReference>
<dbReference type="AlphaFoldDB" id="A0AAV9EV37"/>
<feature type="region of interest" description="Disordered" evidence="10">
    <location>
        <begin position="701"/>
        <end position="734"/>
    </location>
</feature>
<evidence type="ECO:0000256" key="7">
    <source>
        <dbReference type="PROSITE-ProRule" id="PRU00283"/>
    </source>
</evidence>
<organism evidence="12 13">
    <name type="scientific">Acorus calamus</name>
    <name type="common">Sweet flag</name>
    <dbReference type="NCBI Taxonomy" id="4465"/>
    <lineage>
        <taxon>Eukaryota</taxon>
        <taxon>Viridiplantae</taxon>
        <taxon>Streptophyta</taxon>
        <taxon>Embryophyta</taxon>
        <taxon>Tracheophyta</taxon>
        <taxon>Spermatophyta</taxon>
        <taxon>Magnoliopsida</taxon>
        <taxon>Liliopsida</taxon>
        <taxon>Acoraceae</taxon>
        <taxon>Acorus</taxon>
    </lineage>
</organism>
<reference evidence="12" key="1">
    <citation type="journal article" date="2023" name="Nat. Commun.">
        <title>Diploid and tetraploid genomes of Acorus and the evolution of monocots.</title>
        <authorList>
            <person name="Ma L."/>
            <person name="Liu K.W."/>
            <person name="Li Z."/>
            <person name="Hsiao Y.Y."/>
            <person name="Qi Y."/>
            <person name="Fu T."/>
            <person name="Tang G.D."/>
            <person name="Zhang D."/>
            <person name="Sun W.H."/>
            <person name="Liu D.K."/>
            <person name="Li Y."/>
            <person name="Chen G.Z."/>
            <person name="Liu X.D."/>
            <person name="Liao X.Y."/>
            <person name="Jiang Y.T."/>
            <person name="Yu X."/>
            <person name="Hao Y."/>
            <person name="Huang J."/>
            <person name="Zhao X.W."/>
            <person name="Ke S."/>
            <person name="Chen Y.Y."/>
            <person name="Wu W.L."/>
            <person name="Hsu J.L."/>
            <person name="Lin Y.F."/>
            <person name="Huang M.D."/>
            <person name="Li C.Y."/>
            <person name="Huang L."/>
            <person name="Wang Z.W."/>
            <person name="Zhao X."/>
            <person name="Zhong W.Y."/>
            <person name="Peng D.H."/>
            <person name="Ahmad S."/>
            <person name="Lan S."/>
            <person name="Zhang J.S."/>
            <person name="Tsai W.C."/>
            <person name="Van de Peer Y."/>
            <person name="Liu Z.J."/>
        </authorList>
    </citation>
    <scope>NUCLEOTIDE SEQUENCE</scope>
    <source>
        <strain evidence="12">CP</strain>
    </source>
</reference>
<dbReference type="PROSITE" id="PS00411">
    <property type="entry name" value="KINESIN_MOTOR_1"/>
    <property type="match status" value="1"/>
</dbReference>
<evidence type="ECO:0000313" key="13">
    <source>
        <dbReference type="Proteomes" id="UP001180020"/>
    </source>
</evidence>
<keyword evidence="6 7" id="KW-0505">Motor protein</keyword>
<evidence type="ECO:0000313" key="12">
    <source>
        <dbReference type="EMBL" id="KAK1316028.1"/>
    </source>
</evidence>
<dbReference type="GO" id="GO:0005524">
    <property type="term" value="F:ATP binding"/>
    <property type="evidence" value="ECO:0007669"/>
    <property type="project" value="UniProtKB-UniRule"/>
</dbReference>
<evidence type="ECO:0000256" key="5">
    <source>
        <dbReference type="ARBA" id="ARBA00023054"/>
    </source>
</evidence>
<dbReference type="GO" id="GO:0008017">
    <property type="term" value="F:microtubule binding"/>
    <property type="evidence" value="ECO:0007669"/>
    <property type="project" value="InterPro"/>
</dbReference>
<evidence type="ECO:0000256" key="9">
    <source>
        <dbReference type="SAM" id="Coils"/>
    </source>
</evidence>
<dbReference type="SUPFAM" id="SSF52540">
    <property type="entry name" value="P-loop containing nucleoside triphosphate hydrolases"/>
    <property type="match status" value="1"/>
</dbReference>
<keyword evidence="13" id="KW-1185">Reference proteome</keyword>
<accession>A0AAV9EV37</accession>
<dbReference type="Proteomes" id="UP001180020">
    <property type="component" value="Unassembled WGS sequence"/>
</dbReference>
<keyword evidence="5 9" id="KW-0175">Coiled coil</keyword>
<dbReference type="InterPro" id="IPR027417">
    <property type="entry name" value="P-loop_NTPase"/>
</dbReference>
<dbReference type="PANTHER" id="PTHR47972:SF18">
    <property type="entry name" value="KINESIN-LIKE PROTEIN KIN-14R"/>
    <property type="match status" value="1"/>
</dbReference>
<dbReference type="CDD" id="cd01366">
    <property type="entry name" value="KISc_C_terminal"/>
    <property type="match status" value="1"/>
</dbReference>
<feature type="binding site" evidence="7">
    <location>
        <begin position="181"/>
        <end position="188"/>
    </location>
    <ligand>
        <name>ATP</name>
        <dbReference type="ChEBI" id="CHEBI:30616"/>
    </ligand>
</feature>
<evidence type="ECO:0000256" key="3">
    <source>
        <dbReference type="ARBA" id="ARBA00022741"/>
    </source>
</evidence>
<dbReference type="PROSITE" id="PS50067">
    <property type="entry name" value="KINESIN_MOTOR_2"/>
    <property type="match status" value="1"/>
</dbReference>
<dbReference type="GO" id="GO:0005874">
    <property type="term" value="C:microtubule"/>
    <property type="evidence" value="ECO:0007669"/>
    <property type="project" value="UniProtKB-KW"/>
</dbReference>
<dbReference type="Gene3D" id="3.40.850.10">
    <property type="entry name" value="Kinesin motor domain"/>
    <property type="match status" value="1"/>
</dbReference>
<dbReference type="SMART" id="SM00129">
    <property type="entry name" value="KISc"/>
    <property type="match status" value="1"/>
</dbReference>